<evidence type="ECO:0000256" key="2">
    <source>
        <dbReference type="ARBA" id="ARBA00004733"/>
    </source>
</evidence>
<dbReference type="PANTHER" id="PTHR43406:SF1">
    <property type="entry name" value="TRYPTOPHAN SYNTHASE ALPHA CHAIN, CHLOROPLASTIC"/>
    <property type="match status" value="1"/>
</dbReference>
<dbReference type="GO" id="GO:0005829">
    <property type="term" value="C:cytosol"/>
    <property type="evidence" value="ECO:0007669"/>
    <property type="project" value="TreeGrafter"/>
</dbReference>
<evidence type="ECO:0000256" key="7">
    <source>
        <dbReference type="ARBA" id="ARBA00023239"/>
    </source>
</evidence>
<reference evidence="11 12" key="1">
    <citation type="submission" date="2014-08" db="EMBL/GenBank/DDBJ databases">
        <title>Complete genome of a marine bacteria Jeotgalibacillus malaysiensis.</title>
        <authorList>
            <person name="Yaakop A.S."/>
            <person name="Chan K.-G."/>
            <person name="Goh K.M."/>
        </authorList>
    </citation>
    <scope>NUCLEOTIDE SEQUENCE [LARGE SCALE GENOMIC DNA]</scope>
    <source>
        <strain evidence="11 12">D5</strain>
    </source>
</reference>
<evidence type="ECO:0000313" key="12">
    <source>
        <dbReference type="Proteomes" id="UP000031449"/>
    </source>
</evidence>
<name>A0A0B5AT28_9BACL</name>
<comment type="catalytic activity">
    <reaction evidence="8 9">
        <text>(1S,2R)-1-C-(indol-3-yl)glycerol 3-phosphate + L-serine = D-glyceraldehyde 3-phosphate + L-tryptophan + H2O</text>
        <dbReference type="Rhea" id="RHEA:10532"/>
        <dbReference type="ChEBI" id="CHEBI:15377"/>
        <dbReference type="ChEBI" id="CHEBI:33384"/>
        <dbReference type="ChEBI" id="CHEBI:57912"/>
        <dbReference type="ChEBI" id="CHEBI:58866"/>
        <dbReference type="ChEBI" id="CHEBI:59776"/>
        <dbReference type="EC" id="4.2.1.20"/>
    </reaction>
</comment>
<dbReference type="HAMAP" id="MF_00131">
    <property type="entry name" value="Trp_synth_alpha"/>
    <property type="match status" value="1"/>
</dbReference>
<evidence type="ECO:0000256" key="1">
    <source>
        <dbReference type="ARBA" id="ARBA00003365"/>
    </source>
</evidence>
<comment type="function">
    <text evidence="1 9">The alpha subunit is responsible for the aldol cleavage of indoleglycerol phosphate to indole and glyceraldehyde 3-phosphate.</text>
</comment>
<dbReference type="InterPro" id="IPR011060">
    <property type="entry name" value="RibuloseP-bd_barrel"/>
</dbReference>
<dbReference type="Gene3D" id="3.20.20.70">
    <property type="entry name" value="Aldolase class I"/>
    <property type="match status" value="1"/>
</dbReference>
<sequence>MGKIAIKEAIEKVNQEGAKAFVPYIMAGDPSVEELKDQLLFLQESGATVIELGIPFSDPAADGPVIQEAGKRALQNGASLSKILNVLDSIKHSLTVPVVLMTYINPLYKYGLSSVFEDIENAGVSGLIIPDLPYEQNALIQPFISKTDLALIQLVTLTSPEERIKTLAQASEGFLYAVSVTGITGERANISDKLESFISRLKNYSSVPVLAGFGISTPEQVKEVSSYGDGVIVGSKIVDLQYKKQHAEIENLIHAAVK</sequence>
<proteinExistence type="inferred from homology"/>
<dbReference type="Proteomes" id="UP000031449">
    <property type="component" value="Chromosome"/>
</dbReference>
<evidence type="ECO:0000256" key="4">
    <source>
        <dbReference type="ARBA" id="ARBA00022605"/>
    </source>
</evidence>
<dbReference type="EC" id="4.2.1.20" evidence="9"/>
<comment type="subunit">
    <text evidence="3 9">Tetramer of two alpha and two beta chains.</text>
</comment>
<feature type="active site" description="Proton acceptor" evidence="9">
    <location>
        <position position="51"/>
    </location>
</feature>
<comment type="pathway">
    <text evidence="2 9">Amino-acid biosynthesis; L-tryptophan biosynthesis; L-tryptophan from chorismate: step 5/5.</text>
</comment>
<dbReference type="InterPro" id="IPR002028">
    <property type="entry name" value="Trp_synthase_suA"/>
</dbReference>
<keyword evidence="4 9" id="KW-0028">Amino-acid biosynthesis</keyword>
<keyword evidence="12" id="KW-1185">Reference proteome</keyword>
<evidence type="ECO:0000256" key="8">
    <source>
        <dbReference type="ARBA" id="ARBA00049047"/>
    </source>
</evidence>
<comment type="similarity">
    <text evidence="9 10">Belongs to the TrpA family.</text>
</comment>
<dbReference type="GO" id="GO:0004834">
    <property type="term" value="F:tryptophan synthase activity"/>
    <property type="evidence" value="ECO:0007669"/>
    <property type="project" value="UniProtKB-UniRule"/>
</dbReference>
<gene>
    <name evidence="9" type="primary">trpA</name>
    <name evidence="11" type="ORF">JMA_18770</name>
</gene>
<dbReference type="UniPathway" id="UPA00035">
    <property type="reaction ID" value="UER00044"/>
</dbReference>
<dbReference type="KEGG" id="jeo:JMA_18770"/>
<dbReference type="HOGENOM" id="CLU_016734_0_2_9"/>
<dbReference type="STRING" id="1508404.JMA_18770"/>
<dbReference type="InterPro" id="IPR013785">
    <property type="entry name" value="Aldolase_TIM"/>
</dbReference>
<dbReference type="OrthoDB" id="9804578at2"/>
<keyword evidence="7 9" id="KW-0456">Lyase</keyword>
<evidence type="ECO:0000256" key="3">
    <source>
        <dbReference type="ARBA" id="ARBA00011270"/>
    </source>
</evidence>
<organism evidence="11 12">
    <name type="scientific">Jeotgalibacillus malaysiensis</name>
    <dbReference type="NCBI Taxonomy" id="1508404"/>
    <lineage>
        <taxon>Bacteria</taxon>
        <taxon>Bacillati</taxon>
        <taxon>Bacillota</taxon>
        <taxon>Bacilli</taxon>
        <taxon>Bacillales</taxon>
        <taxon>Caryophanaceae</taxon>
        <taxon>Jeotgalibacillus</taxon>
    </lineage>
</organism>
<evidence type="ECO:0000256" key="5">
    <source>
        <dbReference type="ARBA" id="ARBA00022822"/>
    </source>
</evidence>
<keyword evidence="6 9" id="KW-0057">Aromatic amino acid biosynthesis</keyword>
<evidence type="ECO:0000256" key="6">
    <source>
        <dbReference type="ARBA" id="ARBA00023141"/>
    </source>
</evidence>
<evidence type="ECO:0000256" key="9">
    <source>
        <dbReference type="HAMAP-Rule" id="MF_00131"/>
    </source>
</evidence>
<dbReference type="EMBL" id="CP009416">
    <property type="protein sequence ID" value="AJD91194.1"/>
    <property type="molecule type" value="Genomic_DNA"/>
</dbReference>
<dbReference type="NCBIfam" id="TIGR00262">
    <property type="entry name" value="trpA"/>
    <property type="match status" value="1"/>
</dbReference>
<dbReference type="FunFam" id="3.20.20.70:FF:000037">
    <property type="entry name" value="Tryptophan synthase alpha chain"/>
    <property type="match status" value="1"/>
</dbReference>
<feature type="active site" description="Proton acceptor" evidence="9">
    <location>
        <position position="62"/>
    </location>
</feature>
<accession>A0A0B5AT28</accession>
<evidence type="ECO:0000313" key="11">
    <source>
        <dbReference type="EMBL" id="AJD91194.1"/>
    </source>
</evidence>
<dbReference type="AlphaFoldDB" id="A0A0B5AT28"/>
<dbReference type="SUPFAM" id="SSF51366">
    <property type="entry name" value="Ribulose-phoshate binding barrel"/>
    <property type="match status" value="1"/>
</dbReference>
<keyword evidence="5 9" id="KW-0822">Tryptophan biosynthesis</keyword>
<protein>
    <recommendedName>
        <fullName evidence="9">Tryptophan synthase alpha chain</fullName>
        <ecNumber evidence="9">4.2.1.20</ecNumber>
    </recommendedName>
</protein>
<dbReference type="CDD" id="cd04724">
    <property type="entry name" value="Tryptophan_synthase_alpha"/>
    <property type="match status" value="1"/>
</dbReference>
<evidence type="ECO:0000256" key="10">
    <source>
        <dbReference type="RuleBase" id="RU003662"/>
    </source>
</evidence>
<dbReference type="Pfam" id="PF00290">
    <property type="entry name" value="Trp_syntA"/>
    <property type="match status" value="1"/>
</dbReference>
<dbReference type="PANTHER" id="PTHR43406">
    <property type="entry name" value="TRYPTOPHAN SYNTHASE, ALPHA CHAIN"/>
    <property type="match status" value="1"/>
</dbReference>